<evidence type="ECO:0000313" key="1">
    <source>
        <dbReference type="EMBL" id="JAH87802.1"/>
    </source>
</evidence>
<protein>
    <submittedName>
        <fullName evidence="1">Uncharacterized protein</fullName>
    </submittedName>
</protein>
<organism evidence="1">
    <name type="scientific">Anguilla anguilla</name>
    <name type="common">European freshwater eel</name>
    <name type="synonym">Muraena anguilla</name>
    <dbReference type="NCBI Taxonomy" id="7936"/>
    <lineage>
        <taxon>Eukaryota</taxon>
        <taxon>Metazoa</taxon>
        <taxon>Chordata</taxon>
        <taxon>Craniata</taxon>
        <taxon>Vertebrata</taxon>
        <taxon>Euteleostomi</taxon>
        <taxon>Actinopterygii</taxon>
        <taxon>Neopterygii</taxon>
        <taxon>Teleostei</taxon>
        <taxon>Anguilliformes</taxon>
        <taxon>Anguillidae</taxon>
        <taxon>Anguilla</taxon>
    </lineage>
</organism>
<name>A0A0E9WBT6_ANGAN</name>
<reference evidence="1" key="2">
    <citation type="journal article" date="2015" name="Fish Shellfish Immunol.">
        <title>Early steps in the European eel (Anguilla anguilla)-Vibrio vulnificus interaction in the gills: Role of the RtxA13 toxin.</title>
        <authorList>
            <person name="Callol A."/>
            <person name="Pajuelo D."/>
            <person name="Ebbesson L."/>
            <person name="Teles M."/>
            <person name="MacKenzie S."/>
            <person name="Amaro C."/>
        </authorList>
    </citation>
    <scope>NUCLEOTIDE SEQUENCE</scope>
</reference>
<dbReference type="EMBL" id="GBXM01020775">
    <property type="protein sequence ID" value="JAH87802.1"/>
    <property type="molecule type" value="Transcribed_RNA"/>
</dbReference>
<proteinExistence type="predicted"/>
<reference evidence="1" key="1">
    <citation type="submission" date="2014-11" db="EMBL/GenBank/DDBJ databases">
        <authorList>
            <person name="Amaro Gonzalez C."/>
        </authorList>
    </citation>
    <scope>NUCLEOTIDE SEQUENCE</scope>
</reference>
<accession>A0A0E9WBT6</accession>
<sequence>MREKKYIRKVCCELTFNKMAIGGGLNRG</sequence>
<dbReference type="AlphaFoldDB" id="A0A0E9WBT6"/>